<keyword evidence="3" id="KW-1185">Reference proteome</keyword>
<name>A0ABY7NRA3_9SPHN</name>
<evidence type="ECO:0000259" key="1">
    <source>
        <dbReference type="SMART" id="SM00901"/>
    </source>
</evidence>
<dbReference type="InterPro" id="IPR014966">
    <property type="entry name" value="FRG-dom"/>
</dbReference>
<evidence type="ECO:0000313" key="2">
    <source>
        <dbReference type="EMBL" id="WBO23077.1"/>
    </source>
</evidence>
<dbReference type="RefSeq" id="WP_270077714.1">
    <property type="nucleotide sequence ID" value="NZ_CP115174.1"/>
</dbReference>
<dbReference type="Proteomes" id="UP001210865">
    <property type="component" value="Chromosome"/>
</dbReference>
<sequence>MVDIDRREGYLSGAGVVFDDAGLPGSIVKFQTKDCAGEQSFQDLPITPIDPLTGNIVDLEYLKQRYADRGEELFFPSKAAVDLKLDGDELEVNWTTDIGSAGLAKLPRSRAASPSAVVPQAGVTDWGTFKAAVTALERGRFIFRGQPSVWRLQTAFHRTKRKDVFRFMVEDIPRLHQRLSGLTAHFFNLTDNQQNGAFWNLVQHHGYPTPLLDWSNSPFVAAFFAYRNKLQDDEDAPRVRIYAFDRQEWCKDFSQLAKIAPAFPHFSILECLALENPRLVPQQALSSITNVDDIESYIKQREAEKEKVYLTAYDLPASDVDAVLGELGVMGIAAGALFPGLDGACEEWKYRNFGFR</sequence>
<accession>A0ABY7NRA3</accession>
<organism evidence="2 3">
    <name type="scientific">Sphingomonas abietis</name>
    <dbReference type="NCBI Taxonomy" id="3012344"/>
    <lineage>
        <taxon>Bacteria</taxon>
        <taxon>Pseudomonadati</taxon>
        <taxon>Pseudomonadota</taxon>
        <taxon>Alphaproteobacteria</taxon>
        <taxon>Sphingomonadales</taxon>
        <taxon>Sphingomonadaceae</taxon>
        <taxon>Sphingomonas</taxon>
    </lineage>
</organism>
<evidence type="ECO:0000313" key="3">
    <source>
        <dbReference type="Proteomes" id="UP001210865"/>
    </source>
</evidence>
<reference evidence="2 3" key="1">
    <citation type="submission" date="2022-12" db="EMBL/GenBank/DDBJ databases">
        <title>Sphingomonas abieness sp. nov., an endophytic bacterium isolated from Abies koreana.</title>
        <authorList>
            <person name="Jiang L."/>
            <person name="Lee J."/>
        </authorList>
    </citation>
    <scope>NUCLEOTIDE SEQUENCE [LARGE SCALE GENOMIC DNA]</scope>
    <source>
        <strain evidence="3">PAMB 00755</strain>
    </source>
</reference>
<gene>
    <name evidence="2" type="ORF">PBT88_02755</name>
</gene>
<dbReference type="SMART" id="SM00901">
    <property type="entry name" value="FRG"/>
    <property type="match status" value="1"/>
</dbReference>
<dbReference type="EMBL" id="CP115174">
    <property type="protein sequence ID" value="WBO23077.1"/>
    <property type="molecule type" value="Genomic_DNA"/>
</dbReference>
<feature type="domain" description="FRG" evidence="1">
    <location>
        <begin position="137"/>
        <end position="241"/>
    </location>
</feature>
<proteinExistence type="predicted"/>
<dbReference type="Pfam" id="PF08867">
    <property type="entry name" value="FRG"/>
    <property type="match status" value="1"/>
</dbReference>
<protein>
    <submittedName>
        <fullName evidence="2">FRG domain-containing protein</fullName>
    </submittedName>
</protein>